<dbReference type="GO" id="GO:0033192">
    <property type="term" value="F:calmodulin-dependent protein phosphatase activity"/>
    <property type="evidence" value="ECO:0007669"/>
    <property type="project" value="InterPro"/>
</dbReference>
<dbReference type="AlphaFoldDB" id="A0AAN8KNU9"/>
<dbReference type="Gene3D" id="3.60.21.10">
    <property type="match status" value="1"/>
</dbReference>
<accession>A0AAN8KNU9</accession>
<proteinExistence type="predicted"/>
<name>A0AAN8KNU9_9TELE</name>
<dbReference type="GO" id="GO:0097720">
    <property type="term" value="P:calcineurin-mediated signaling"/>
    <property type="evidence" value="ECO:0007669"/>
    <property type="project" value="InterPro"/>
</dbReference>
<dbReference type="PANTHER" id="PTHR45673">
    <property type="entry name" value="SERINE/THREONINE-PROTEIN PHOSPHATASE 2B CATALYTIC SUBUNIT 1-RELATED"/>
    <property type="match status" value="1"/>
</dbReference>
<evidence type="ECO:0000313" key="1">
    <source>
        <dbReference type="EMBL" id="KAK6298149.1"/>
    </source>
</evidence>
<dbReference type="SUPFAM" id="SSF56300">
    <property type="entry name" value="Metallo-dependent phosphatases"/>
    <property type="match status" value="1"/>
</dbReference>
<dbReference type="InterPro" id="IPR029052">
    <property type="entry name" value="Metallo-depent_PP-like"/>
</dbReference>
<dbReference type="Proteomes" id="UP001356427">
    <property type="component" value="Unassembled WGS sequence"/>
</dbReference>
<comment type="caution">
    <text evidence="1">The sequence shown here is derived from an EMBL/GenBank/DDBJ whole genome shotgun (WGS) entry which is preliminary data.</text>
</comment>
<keyword evidence="2" id="KW-1185">Reference proteome</keyword>
<organism evidence="1 2">
    <name type="scientific">Coregonus suidteri</name>
    <dbReference type="NCBI Taxonomy" id="861788"/>
    <lineage>
        <taxon>Eukaryota</taxon>
        <taxon>Metazoa</taxon>
        <taxon>Chordata</taxon>
        <taxon>Craniata</taxon>
        <taxon>Vertebrata</taxon>
        <taxon>Euteleostomi</taxon>
        <taxon>Actinopterygii</taxon>
        <taxon>Neopterygii</taxon>
        <taxon>Teleostei</taxon>
        <taxon>Protacanthopterygii</taxon>
        <taxon>Salmoniformes</taxon>
        <taxon>Salmonidae</taxon>
        <taxon>Coregoninae</taxon>
        <taxon>Coregonus</taxon>
    </lineage>
</organism>
<evidence type="ECO:0000313" key="2">
    <source>
        <dbReference type="Proteomes" id="UP001356427"/>
    </source>
</evidence>
<protein>
    <submittedName>
        <fullName evidence="1">Uncharacterized protein</fullName>
    </submittedName>
</protein>
<reference evidence="1 2" key="1">
    <citation type="submission" date="2021-04" db="EMBL/GenBank/DDBJ databases">
        <authorList>
            <person name="De Guttry C."/>
            <person name="Zahm M."/>
            <person name="Klopp C."/>
            <person name="Cabau C."/>
            <person name="Louis A."/>
            <person name="Berthelot C."/>
            <person name="Parey E."/>
            <person name="Roest Crollius H."/>
            <person name="Montfort J."/>
            <person name="Robinson-Rechavi M."/>
            <person name="Bucao C."/>
            <person name="Bouchez O."/>
            <person name="Gislard M."/>
            <person name="Lluch J."/>
            <person name="Milhes M."/>
            <person name="Lampietro C."/>
            <person name="Lopez Roques C."/>
            <person name="Donnadieu C."/>
            <person name="Braasch I."/>
            <person name="Desvignes T."/>
            <person name="Postlethwait J."/>
            <person name="Bobe J."/>
            <person name="Wedekind C."/>
            <person name="Guiguen Y."/>
        </authorList>
    </citation>
    <scope>NUCLEOTIDE SEQUENCE [LARGE SCALE GENOMIC DNA]</scope>
    <source>
        <strain evidence="1">Cs_M1</strain>
        <tissue evidence="1">Blood</tissue>
    </source>
</reference>
<sequence length="195" mass="21974">MTAKGRLKAVPFPLSHRLSMKEVFDCEGKPRVDLLKAHLTKEGRLEEVVALRIINEGAAILRQERTMLDIEAPVTAGEERDATAHPLVYTDAPIHSQSVYPFPTGWTSPCPSQCVEARQAYCSASVRSVRSRLLGRLDRVTVWKDAARRGQNRPSVYVPRRGCMGRERIQPEPAVQNWLFRLPLIQRILLTVSPP</sequence>
<dbReference type="EMBL" id="JAGTTL010000030">
    <property type="protein sequence ID" value="KAK6298149.1"/>
    <property type="molecule type" value="Genomic_DNA"/>
</dbReference>
<dbReference type="InterPro" id="IPR043360">
    <property type="entry name" value="PP2B"/>
</dbReference>
<gene>
    <name evidence="1" type="ORF">J4Q44_G00312040</name>
</gene>